<feature type="transmembrane region" description="Helical" evidence="1">
    <location>
        <begin position="12"/>
        <end position="34"/>
    </location>
</feature>
<protein>
    <recommendedName>
        <fullName evidence="4">DUF998 domain-containing protein</fullName>
    </recommendedName>
</protein>
<gene>
    <name evidence="2" type="ORF">ABENE_20795</name>
</gene>
<feature type="transmembrane region" description="Helical" evidence="1">
    <location>
        <begin position="85"/>
        <end position="103"/>
    </location>
</feature>
<feature type="transmembrane region" description="Helical" evidence="1">
    <location>
        <begin position="54"/>
        <end position="73"/>
    </location>
</feature>
<dbReference type="AlphaFoldDB" id="V4P3W0"/>
<proteinExistence type="predicted"/>
<keyword evidence="1" id="KW-0472">Membrane</keyword>
<organism evidence="2 3">
    <name type="scientific">Asticcacaulis benevestitus DSM 16100 = ATCC BAA-896</name>
    <dbReference type="NCBI Taxonomy" id="1121022"/>
    <lineage>
        <taxon>Bacteria</taxon>
        <taxon>Pseudomonadati</taxon>
        <taxon>Pseudomonadota</taxon>
        <taxon>Alphaproteobacteria</taxon>
        <taxon>Caulobacterales</taxon>
        <taxon>Caulobacteraceae</taxon>
        <taxon>Asticcacaulis</taxon>
    </lineage>
</organism>
<dbReference type="EMBL" id="AWGB01000074">
    <property type="protein sequence ID" value="ESQ82791.1"/>
    <property type="molecule type" value="Genomic_DNA"/>
</dbReference>
<keyword evidence="1" id="KW-1133">Transmembrane helix</keyword>
<sequence>MAIGLQAGPKSWLGRIGAFLLLIAFAGLIVTALFPTNLETAPPTQTGNIHTISLLVNVASIFISTLCLAFSYGGSLDWRQHRTPALIFAGLLAFAFVAQFMTLHRGAPYGITNRLFVAVLRTWLISNSLCLRVVTGRRHQSES</sequence>
<name>V4P3W0_9CAUL</name>
<evidence type="ECO:0008006" key="4">
    <source>
        <dbReference type="Google" id="ProtNLM"/>
    </source>
</evidence>
<keyword evidence="3" id="KW-1185">Reference proteome</keyword>
<evidence type="ECO:0000313" key="3">
    <source>
        <dbReference type="Proteomes" id="UP000017837"/>
    </source>
</evidence>
<dbReference type="InterPro" id="IPR009339">
    <property type="entry name" value="DUF998"/>
</dbReference>
<dbReference type="Proteomes" id="UP000017837">
    <property type="component" value="Unassembled WGS sequence"/>
</dbReference>
<evidence type="ECO:0000313" key="2">
    <source>
        <dbReference type="EMBL" id="ESQ82791.1"/>
    </source>
</evidence>
<dbReference type="PATRIC" id="fig|1121022.4.peg.4260"/>
<accession>V4P3W0</accession>
<dbReference type="Pfam" id="PF06197">
    <property type="entry name" value="DUF998"/>
    <property type="match status" value="1"/>
</dbReference>
<evidence type="ECO:0000256" key="1">
    <source>
        <dbReference type="SAM" id="Phobius"/>
    </source>
</evidence>
<reference evidence="2 3" key="1">
    <citation type="journal article" date="2014" name="Nature">
        <title>Sequential evolution of bacterial morphology by co-option of a developmental regulator.</title>
        <authorList>
            <person name="Jiang C."/>
            <person name="Brown P.J."/>
            <person name="Ducret A."/>
            <person name="Brun Y.V."/>
        </authorList>
    </citation>
    <scope>NUCLEOTIDE SEQUENCE [LARGE SCALE GENOMIC DNA]</scope>
    <source>
        <strain evidence="2 3">DSM 16100</strain>
    </source>
</reference>
<keyword evidence="1" id="KW-0812">Transmembrane</keyword>
<comment type="caution">
    <text evidence="2">The sequence shown here is derived from an EMBL/GenBank/DDBJ whole genome shotgun (WGS) entry which is preliminary data.</text>
</comment>